<feature type="transmembrane region" description="Helical" evidence="10">
    <location>
        <begin position="80"/>
        <end position="97"/>
    </location>
</feature>
<gene>
    <name evidence="11" type="ORF">FA13DRAFT_1697643</name>
</gene>
<dbReference type="Gene3D" id="1.20.1280.290">
    <property type="match status" value="2"/>
</dbReference>
<feature type="transmembrane region" description="Helical" evidence="10">
    <location>
        <begin position="204"/>
        <end position="221"/>
    </location>
</feature>
<evidence type="ECO:0000256" key="5">
    <source>
        <dbReference type="ARBA" id="ARBA00022989"/>
    </source>
</evidence>
<reference evidence="11 12" key="1">
    <citation type="journal article" date="2019" name="Nat. Ecol. Evol.">
        <title>Megaphylogeny resolves global patterns of mushroom evolution.</title>
        <authorList>
            <person name="Varga T."/>
            <person name="Krizsan K."/>
            <person name="Foldi C."/>
            <person name="Dima B."/>
            <person name="Sanchez-Garcia M."/>
            <person name="Sanchez-Ramirez S."/>
            <person name="Szollosi G.J."/>
            <person name="Szarkandi J.G."/>
            <person name="Papp V."/>
            <person name="Albert L."/>
            <person name="Andreopoulos W."/>
            <person name="Angelini C."/>
            <person name="Antonin V."/>
            <person name="Barry K.W."/>
            <person name="Bougher N.L."/>
            <person name="Buchanan P."/>
            <person name="Buyck B."/>
            <person name="Bense V."/>
            <person name="Catcheside P."/>
            <person name="Chovatia M."/>
            <person name="Cooper J."/>
            <person name="Damon W."/>
            <person name="Desjardin D."/>
            <person name="Finy P."/>
            <person name="Geml J."/>
            <person name="Haridas S."/>
            <person name="Hughes K."/>
            <person name="Justo A."/>
            <person name="Karasinski D."/>
            <person name="Kautmanova I."/>
            <person name="Kiss B."/>
            <person name="Kocsube S."/>
            <person name="Kotiranta H."/>
            <person name="LaButti K.M."/>
            <person name="Lechner B.E."/>
            <person name="Liimatainen K."/>
            <person name="Lipzen A."/>
            <person name="Lukacs Z."/>
            <person name="Mihaltcheva S."/>
            <person name="Morgado L.N."/>
            <person name="Niskanen T."/>
            <person name="Noordeloos M.E."/>
            <person name="Ohm R.A."/>
            <person name="Ortiz-Santana B."/>
            <person name="Ovrebo C."/>
            <person name="Racz N."/>
            <person name="Riley R."/>
            <person name="Savchenko A."/>
            <person name="Shiryaev A."/>
            <person name="Soop K."/>
            <person name="Spirin V."/>
            <person name="Szebenyi C."/>
            <person name="Tomsovsky M."/>
            <person name="Tulloss R.E."/>
            <person name="Uehling J."/>
            <person name="Grigoriev I.V."/>
            <person name="Vagvolgyi C."/>
            <person name="Papp T."/>
            <person name="Martin F.M."/>
            <person name="Miettinen O."/>
            <person name="Hibbett D.S."/>
            <person name="Nagy L.G."/>
        </authorList>
    </citation>
    <scope>NUCLEOTIDE SEQUENCE [LARGE SCALE GENOMIC DNA]</scope>
    <source>
        <strain evidence="11 12">FP101781</strain>
    </source>
</reference>
<dbReference type="InterPro" id="IPR016817">
    <property type="entry name" value="MannP-dilichol_defect-1"/>
</dbReference>
<keyword evidence="6 8" id="KW-0472">Membrane</keyword>
<evidence type="ECO:0000256" key="6">
    <source>
        <dbReference type="ARBA" id="ARBA00023136"/>
    </source>
</evidence>
<dbReference type="PIRSF" id="PIRSF023381">
    <property type="entry name" value="MannP-dilichol_defect-1p"/>
    <property type="match status" value="1"/>
</dbReference>
<dbReference type="Proteomes" id="UP000298030">
    <property type="component" value="Unassembled WGS sequence"/>
</dbReference>
<dbReference type="EMBL" id="QPFP01000179">
    <property type="protein sequence ID" value="TEB19703.1"/>
    <property type="molecule type" value="Genomic_DNA"/>
</dbReference>
<evidence type="ECO:0000256" key="1">
    <source>
        <dbReference type="ARBA" id="ARBA00004141"/>
    </source>
</evidence>
<dbReference type="InterPro" id="IPR006603">
    <property type="entry name" value="PQ-loop_rpt"/>
</dbReference>
<evidence type="ECO:0000256" key="9">
    <source>
        <dbReference type="SAM" id="MobiDB-lite"/>
    </source>
</evidence>
<dbReference type="SMART" id="SM00679">
    <property type="entry name" value="CTNS"/>
    <property type="match status" value="2"/>
</dbReference>
<evidence type="ECO:0000256" key="7">
    <source>
        <dbReference type="ARBA" id="ARBA00038475"/>
    </source>
</evidence>
<feature type="transmembrane region" description="Helical" evidence="10">
    <location>
        <begin position="233"/>
        <end position="254"/>
    </location>
</feature>
<evidence type="ECO:0000256" key="10">
    <source>
        <dbReference type="SAM" id="Phobius"/>
    </source>
</evidence>
<feature type="region of interest" description="Disordered" evidence="9">
    <location>
        <begin position="277"/>
        <end position="306"/>
    </location>
</feature>
<evidence type="ECO:0000313" key="12">
    <source>
        <dbReference type="Proteomes" id="UP000298030"/>
    </source>
</evidence>
<dbReference type="PANTHER" id="PTHR12226">
    <property type="entry name" value="MANNOSE-P-DOLICHOL UTILIZATION DEFECT 1 LEC35 -RELATED"/>
    <property type="match status" value="1"/>
</dbReference>
<dbReference type="Pfam" id="PF04193">
    <property type="entry name" value="PQ-loop"/>
    <property type="match status" value="2"/>
</dbReference>
<feature type="transmembrane region" description="Helical" evidence="10">
    <location>
        <begin position="48"/>
        <end position="68"/>
    </location>
</feature>
<organism evidence="11 12">
    <name type="scientific">Coprinellus micaceus</name>
    <name type="common">Glistening ink-cap mushroom</name>
    <name type="synonym">Coprinus micaceus</name>
    <dbReference type="NCBI Taxonomy" id="71717"/>
    <lineage>
        <taxon>Eukaryota</taxon>
        <taxon>Fungi</taxon>
        <taxon>Dikarya</taxon>
        <taxon>Basidiomycota</taxon>
        <taxon>Agaricomycotina</taxon>
        <taxon>Agaricomycetes</taxon>
        <taxon>Agaricomycetidae</taxon>
        <taxon>Agaricales</taxon>
        <taxon>Agaricineae</taxon>
        <taxon>Psathyrellaceae</taxon>
        <taxon>Coprinellus</taxon>
    </lineage>
</organism>
<comment type="similarity">
    <text evidence="7 8">Belongs to the MPDU1 (TC 2.A.43.3) family.</text>
</comment>
<accession>A0A4Y7SDS2</accession>
<protein>
    <recommendedName>
        <fullName evidence="8">Mannose-P-dolichol utilization defect 1 protein homolog</fullName>
    </recommendedName>
</protein>
<evidence type="ECO:0000256" key="2">
    <source>
        <dbReference type="ARBA" id="ARBA00022448"/>
    </source>
</evidence>
<feature type="transmembrane region" description="Helical" evidence="10">
    <location>
        <begin position="109"/>
        <end position="127"/>
    </location>
</feature>
<dbReference type="GO" id="GO:0016020">
    <property type="term" value="C:membrane"/>
    <property type="evidence" value="ECO:0007669"/>
    <property type="project" value="UniProtKB-SubCell"/>
</dbReference>
<evidence type="ECO:0000256" key="4">
    <source>
        <dbReference type="ARBA" id="ARBA00022737"/>
    </source>
</evidence>
<dbReference type="OrthoDB" id="271506at2759"/>
<comment type="subcellular location">
    <subcellularLocation>
        <location evidence="1 8">Membrane</location>
        <topology evidence="1 8">Multi-pass membrane protein</topology>
    </subcellularLocation>
</comment>
<evidence type="ECO:0000256" key="3">
    <source>
        <dbReference type="ARBA" id="ARBA00022692"/>
    </source>
</evidence>
<name>A0A4Y7SDS2_COPMI</name>
<evidence type="ECO:0000256" key="8">
    <source>
        <dbReference type="PIRNR" id="PIRNR023381"/>
    </source>
</evidence>
<sequence>MSVITKNLPWFVKDLGVSIVGEKCYTTLVEDLRLSDVPCLKYALSKGLGVGIVLGGGVMKVPQILLILNASSARGLSLPSYILETLSYGITLAYSVRNAFPFSTYGENAFLLLQNIAITFLIILYSPSRRSSRTGTRDGRGGGDARKGQQVLGTTVATIATAFVLQHVDMEKLALLQVATLPLSLFSKLPQIQQNYRSKSTGQLSAFAVISQILGCLARVFTTTQEVGDPLVLAGFVLALFLNVVLGIQLYLYWGQGVMEKQRVDVGKESEKVGAYEGLQASPARVGTPPARSGTPSGRKWSRKVD</sequence>
<keyword evidence="12" id="KW-1185">Reference proteome</keyword>
<dbReference type="FunFam" id="1.20.1280.290:FF:000006">
    <property type="entry name" value="mannose-P-dolichol utilization defect 1 protein"/>
    <property type="match status" value="1"/>
</dbReference>
<keyword evidence="5 8" id="KW-1133">Transmembrane helix</keyword>
<proteinExistence type="inferred from homology"/>
<keyword evidence="3 8" id="KW-0812">Transmembrane</keyword>
<dbReference type="PANTHER" id="PTHR12226:SF2">
    <property type="entry name" value="MANNOSE-P-DOLICHOL UTILIZATION DEFECT 1 PROTEIN"/>
    <property type="match status" value="1"/>
</dbReference>
<evidence type="ECO:0000313" key="11">
    <source>
        <dbReference type="EMBL" id="TEB19703.1"/>
    </source>
</evidence>
<keyword evidence="4" id="KW-0677">Repeat</keyword>
<dbReference type="AlphaFoldDB" id="A0A4Y7SDS2"/>
<comment type="caution">
    <text evidence="11">The sequence shown here is derived from an EMBL/GenBank/DDBJ whole genome shotgun (WGS) entry which is preliminary data.</text>
</comment>
<keyword evidence="2" id="KW-0813">Transport</keyword>